<gene>
    <name evidence="1" type="ORF">LTR77_006184</name>
</gene>
<dbReference type="RefSeq" id="XP_064658341.1">
    <property type="nucleotide sequence ID" value="XM_064803426.1"/>
</dbReference>
<dbReference type="GeneID" id="89927524"/>
<protein>
    <submittedName>
        <fullName evidence="1">Uncharacterized protein</fullName>
    </submittedName>
</protein>
<dbReference type="Proteomes" id="UP001337655">
    <property type="component" value="Unassembled WGS sequence"/>
</dbReference>
<comment type="caution">
    <text evidence="1">The sequence shown here is derived from an EMBL/GenBank/DDBJ whole genome shotgun (WGS) entry which is preliminary data.</text>
</comment>
<dbReference type="AlphaFoldDB" id="A0AAV9PBC2"/>
<accession>A0AAV9PBC2</accession>
<dbReference type="EMBL" id="JAVRRT010000009">
    <property type="protein sequence ID" value="KAK5168875.1"/>
    <property type="molecule type" value="Genomic_DNA"/>
</dbReference>
<proteinExistence type="predicted"/>
<sequence length="119" mass="13112">MKEDGTGGVKGMTTITYTFEDVGEGVTLGTRNLTCELPRGVSLPGDLLTVCCRPNGIERYHDAIKKELDEKQKEVSGYGKREVWEGASAFRLHSQAFSLLGFEMITPNIIPHSPRTEVP</sequence>
<evidence type="ECO:0000313" key="2">
    <source>
        <dbReference type="Proteomes" id="UP001337655"/>
    </source>
</evidence>
<evidence type="ECO:0000313" key="1">
    <source>
        <dbReference type="EMBL" id="KAK5168875.1"/>
    </source>
</evidence>
<reference evidence="1 2" key="1">
    <citation type="submission" date="2023-08" db="EMBL/GenBank/DDBJ databases">
        <title>Black Yeasts Isolated from many extreme environments.</title>
        <authorList>
            <person name="Coleine C."/>
            <person name="Stajich J.E."/>
            <person name="Selbmann L."/>
        </authorList>
    </citation>
    <scope>NUCLEOTIDE SEQUENCE [LARGE SCALE GENOMIC DNA]</scope>
    <source>
        <strain evidence="1 2">CCFEE 5935</strain>
    </source>
</reference>
<organism evidence="1 2">
    <name type="scientific">Saxophila tyrrhenica</name>
    <dbReference type="NCBI Taxonomy" id="1690608"/>
    <lineage>
        <taxon>Eukaryota</taxon>
        <taxon>Fungi</taxon>
        <taxon>Dikarya</taxon>
        <taxon>Ascomycota</taxon>
        <taxon>Pezizomycotina</taxon>
        <taxon>Dothideomycetes</taxon>
        <taxon>Dothideomycetidae</taxon>
        <taxon>Mycosphaerellales</taxon>
        <taxon>Extremaceae</taxon>
        <taxon>Saxophila</taxon>
    </lineage>
</organism>
<name>A0AAV9PBC2_9PEZI</name>
<keyword evidence="2" id="KW-1185">Reference proteome</keyword>